<dbReference type="PANTHER" id="PTHR38097:SF2">
    <property type="entry name" value="DNA-BINDING PROTEIN STPA"/>
    <property type="match status" value="1"/>
</dbReference>
<dbReference type="GO" id="GO:0009295">
    <property type="term" value="C:nucleoid"/>
    <property type="evidence" value="ECO:0007669"/>
    <property type="project" value="UniProtKB-SubCell"/>
</dbReference>
<evidence type="ECO:0000256" key="1">
    <source>
        <dbReference type="ARBA" id="ARBA00004453"/>
    </source>
</evidence>
<dbReference type="PANTHER" id="PTHR38097">
    <property type="match status" value="1"/>
</dbReference>
<evidence type="ECO:0000256" key="4">
    <source>
        <dbReference type="ARBA" id="ARBA00023125"/>
    </source>
</evidence>
<proteinExistence type="inferred from homology"/>
<organism evidence="6 7">
    <name type="scientific">Candidatus Thiothrix singaporensis</name>
    <dbReference type="NCBI Taxonomy" id="2799669"/>
    <lineage>
        <taxon>Bacteria</taxon>
        <taxon>Pseudomonadati</taxon>
        <taxon>Pseudomonadota</taxon>
        <taxon>Gammaproteobacteria</taxon>
        <taxon>Thiotrichales</taxon>
        <taxon>Thiotrichaceae</taxon>
        <taxon>Thiothrix</taxon>
    </lineage>
</organism>
<gene>
    <name evidence="6" type="ORF">HZT40_13170</name>
</gene>
<dbReference type="Gene3D" id="4.10.430.10">
    <property type="entry name" value="Histone-like protein H-NS, C-terminal domain"/>
    <property type="match status" value="1"/>
</dbReference>
<dbReference type="Proteomes" id="UP000510621">
    <property type="component" value="Chromosome"/>
</dbReference>
<dbReference type="EMBL" id="CP059265">
    <property type="protein sequence ID" value="QLQ32377.1"/>
    <property type="molecule type" value="Genomic_DNA"/>
</dbReference>
<keyword evidence="7" id="KW-1185">Reference proteome</keyword>
<reference evidence="6" key="1">
    <citation type="submission" date="2020-06" db="EMBL/GenBank/DDBJ databases">
        <title>Analysis procedures for assessing recovery of high quality, complete, closed genomes from Nanopore long read metagenome sequencing.</title>
        <authorList>
            <person name="Bessarab I."/>
            <person name="Arumugam K."/>
            <person name="Haryono M."/>
            <person name="Liu X."/>
            <person name="Roy S."/>
            <person name="Zuniga-Montanez R.E."/>
            <person name="Qiu G."/>
            <person name="Drautz-Moses D.I."/>
            <person name="Law Y.Y."/>
            <person name="Wuertz S."/>
            <person name="Lauro F.M."/>
            <person name="Huson D.H."/>
            <person name="Williams R.B."/>
        </authorList>
    </citation>
    <scope>NUCLEOTIDE SEQUENCE [LARGE SCALE GENOMIC DNA]</scope>
    <source>
        <strain evidence="6">SSD2</strain>
    </source>
</reference>
<protein>
    <submittedName>
        <fullName evidence="6">H-NS histone family protein</fullName>
    </submittedName>
</protein>
<dbReference type="GO" id="GO:0000976">
    <property type="term" value="F:transcription cis-regulatory region binding"/>
    <property type="evidence" value="ECO:0007669"/>
    <property type="project" value="TreeGrafter"/>
</dbReference>
<evidence type="ECO:0000313" key="7">
    <source>
        <dbReference type="Proteomes" id="UP000510621"/>
    </source>
</evidence>
<comment type="similarity">
    <text evidence="2">Belongs to the histone-like protein H-NS family.</text>
</comment>
<dbReference type="AlphaFoldDB" id="A0A7L6ATV2"/>
<dbReference type="SMART" id="SM00528">
    <property type="entry name" value="HNS"/>
    <property type="match status" value="1"/>
</dbReference>
<dbReference type="GO" id="GO:0005829">
    <property type="term" value="C:cytosol"/>
    <property type="evidence" value="ECO:0007669"/>
    <property type="project" value="TreeGrafter"/>
</dbReference>
<sequence>MSVDISSLSVAELERLKGSIDNAIANRRDTELTGLREAIEEMVANAGFTIDEVMQARTSKKRIIKPKYRNPNNPEQAWSGRGRKPGWVEEWTSSGRSLDECLI</sequence>
<evidence type="ECO:0000259" key="5">
    <source>
        <dbReference type="SMART" id="SM00528"/>
    </source>
</evidence>
<feature type="domain" description="DNA-binding protein H-NS-like C-terminal" evidence="5">
    <location>
        <begin position="58"/>
        <end position="103"/>
    </location>
</feature>
<accession>A0A7L6ATV2</accession>
<dbReference type="SUPFAM" id="SSF81273">
    <property type="entry name" value="H-NS histone-like proteins"/>
    <property type="match status" value="1"/>
</dbReference>
<keyword evidence="4" id="KW-0238">DNA-binding</keyword>
<dbReference type="InterPro" id="IPR027444">
    <property type="entry name" value="H-NS_C_dom"/>
</dbReference>
<dbReference type="KEGG" id="this:HZT40_13170"/>
<dbReference type="GO" id="GO:0001217">
    <property type="term" value="F:DNA-binding transcription repressor activity"/>
    <property type="evidence" value="ECO:0007669"/>
    <property type="project" value="TreeGrafter"/>
</dbReference>
<name>A0A7L6ATV2_9GAMM</name>
<evidence type="ECO:0000256" key="2">
    <source>
        <dbReference type="ARBA" id="ARBA00010610"/>
    </source>
</evidence>
<dbReference type="GO" id="GO:0003680">
    <property type="term" value="F:minor groove of adenine-thymine-rich DNA binding"/>
    <property type="evidence" value="ECO:0007669"/>
    <property type="project" value="TreeGrafter"/>
</dbReference>
<dbReference type="GO" id="GO:0032993">
    <property type="term" value="C:protein-DNA complex"/>
    <property type="evidence" value="ECO:0007669"/>
    <property type="project" value="TreeGrafter"/>
</dbReference>
<keyword evidence="3" id="KW-0963">Cytoplasm</keyword>
<dbReference type="GO" id="GO:0003681">
    <property type="term" value="F:bent DNA binding"/>
    <property type="evidence" value="ECO:0007669"/>
    <property type="project" value="TreeGrafter"/>
</dbReference>
<evidence type="ECO:0000313" key="6">
    <source>
        <dbReference type="EMBL" id="QLQ32377.1"/>
    </source>
</evidence>
<dbReference type="Pfam" id="PF00816">
    <property type="entry name" value="Histone_HNS"/>
    <property type="match status" value="1"/>
</dbReference>
<dbReference type="InterPro" id="IPR037150">
    <property type="entry name" value="H-NS_C_dom_sf"/>
</dbReference>
<comment type="subcellular location">
    <subcellularLocation>
        <location evidence="1">Cytoplasm</location>
        <location evidence="1">Nucleoid</location>
    </subcellularLocation>
</comment>
<evidence type="ECO:0000256" key="3">
    <source>
        <dbReference type="ARBA" id="ARBA00022490"/>
    </source>
</evidence>